<dbReference type="Pfam" id="PF00579">
    <property type="entry name" value="tRNA-synt_1b"/>
    <property type="match status" value="1"/>
</dbReference>
<gene>
    <name evidence="15" type="ORF">JTE90_011884</name>
</gene>
<evidence type="ECO:0000256" key="9">
    <source>
        <dbReference type="ARBA" id="ARBA00030268"/>
    </source>
</evidence>
<sequence>MANFILKVNKYFKPFSTLNLFRQVHTKHKQTIFSGIQPTGVPHLGNYFGAIKQWSSLQNEGKHCVFSIVDLHSITLPQDPQVLRNNIHVMAACLMACGINPEKSLFFLQSQVPQHTELQWILACYTTMARLAHLPQYKEKSSDSFENVPLGLFIYPVLQSADILLYKATDVPIGEDQLQHIQLSQHLVKVFNNKYGNIFPVPQPLIGDNSARIKSLKQPNKKMSKSDLDSKNRIDITDSPDIIAKRIKQAITDFTSEVTYDPENRPGVSNLVRIHGLCTGQSHEKICENSISLNTGQYKKVVADAVIEHLNPIRTEFERLMKDCGYIEKVLLSGSERAAEMALRTMVEVKSAVGLSIRGKVVK</sequence>
<evidence type="ECO:0000256" key="11">
    <source>
        <dbReference type="ARBA" id="ARBA00059972"/>
    </source>
</evidence>
<evidence type="ECO:0000256" key="1">
    <source>
        <dbReference type="ARBA" id="ARBA00004305"/>
    </source>
</evidence>
<keyword evidence="6 14" id="KW-0067">ATP-binding</keyword>
<dbReference type="AlphaFoldDB" id="A0AAV6V6B5"/>
<dbReference type="InterPro" id="IPR002306">
    <property type="entry name" value="Trp-tRNA-ligase"/>
</dbReference>
<reference evidence="15 16" key="1">
    <citation type="journal article" date="2022" name="Nat. Ecol. Evol.">
        <title>A masculinizing supergene underlies an exaggerated male reproductive morph in a spider.</title>
        <authorList>
            <person name="Hendrickx F."/>
            <person name="De Corte Z."/>
            <person name="Sonet G."/>
            <person name="Van Belleghem S.M."/>
            <person name="Kostlbacher S."/>
            <person name="Vangestel C."/>
        </authorList>
    </citation>
    <scope>NUCLEOTIDE SEQUENCE [LARGE SCALE GENOMIC DNA]</scope>
    <source>
        <strain evidence="15">W744_W776</strain>
    </source>
</reference>
<comment type="caution">
    <text evidence="15">The sequence shown here is derived from an EMBL/GenBank/DDBJ whole genome shotgun (WGS) entry which is preliminary data.</text>
</comment>
<dbReference type="Gene3D" id="3.40.50.620">
    <property type="entry name" value="HUPs"/>
    <property type="match status" value="1"/>
</dbReference>
<dbReference type="InterPro" id="IPR014729">
    <property type="entry name" value="Rossmann-like_a/b/a_fold"/>
</dbReference>
<dbReference type="EMBL" id="JAFNEN010000164">
    <property type="protein sequence ID" value="KAG8191201.1"/>
    <property type="molecule type" value="Genomic_DNA"/>
</dbReference>
<keyword evidence="4 14" id="KW-0436">Ligase</keyword>
<dbReference type="SUPFAM" id="SSF52374">
    <property type="entry name" value="Nucleotidylyl transferase"/>
    <property type="match status" value="1"/>
</dbReference>
<dbReference type="GO" id="GO:0004830">
    <property type="term" value="F:tryptophan-tRNA ligase activity"/>
    <property type="evidence" value="ECO:0007669"/>
    <property type="project" value="UniProtKB-EC"/>
</dbReference>
<evidence type="ECO:0000256" key="8">
    <source>
        <dbReference type="ARBA" id="ARBA00023146"/>
    </source>
</evidence>
<dbReference type="PROSITE" id="PS00178">
    <property type="entry name" value="AA_TRNA_LIGASE_I"/>
    <property type="match status" value="1"/>
</dbReference>
<comment type="subcellular location">
    <subcellularLocation>
        <location evidence="1">Mitochondrion matrix</location>
    </subcellularLocation>
</comment>
<dbReference type="FunFam" id="3.40.50.620:FF:000082">
    <property type="entry name" value="MSW1p Mitochondrial tryptophanyl-tRNA synthetase"/>
    <property type="match status" value="1"/>
</dbReference>
<name>A0AAV6V6B5_9ARAC</name>
<evidence type="ECO:0000256" key="2">
    <source>
        <dbReference type="ARBA" id="ARBA00005594"/>
    </source>
</evidence>
<dbReference type="HAMAP" id="MF_00140_B">
    <property type="entry name" value="Trp_tRNA_synth_B"/>
    <property type="match status" value="1"/>
</dbReference>
<dbReference type="CDD" id="cd00806">
    <property type="entry name" value="TrpRS_core"/>
    <property type="match status" value="1"/>
</dbReference>
<dbReference type="GO" id="GO:0005524">
    <property type="term" value="F:ATP binding"/>
    <property type="evidence" value="ECO:0007669"/>
    <property type="project" value="UniProtKB-KW"/>
</dbReference>
<keyword evidence="7 14" id="KW-0648">Protein biosynthesis</keyword>
<dbReference type="InterPro" id="IPR050203">
    <property type="entry name" value="Trp-tRNA_synthetase"/>
</dbReference>
<dbReference type="InterPro" id="IPR002305">
    <property type="entry name" value="aa-tRNA-synth_Ic"/>
</dbReference>
<dbReference type="NCBIfam" id="TIGR00233">
    <property type="entry name" value="trpS"/>
    <property type="match status" value="1"/>
</dbReference>
<dbReference type="PANTHER" id="PTHR43766">
    <property type="entry name" value="TRYPTOPHAN--TRNA LIGASE, MITOCHONDRIAL"/>
    <property type="match status" value="1"/>
</dbReference>
<dbReference type="GO" id="GO:0005759">
    <property type="term" value="C:mitochondrial matrix"/>
    <property type="evidence" value="ECO:0007669"/>
    <property type="project" value="UniProtKB-SubCell"/>
</dbReference>
<organism evidence="15 16">
    <name type="scientific">Oedothorax gibbosus</name>
    <dbReference type="NCBI Taxonomy" id="931172"/>
    <lineage>
        <taxon>Eukaryota</taxon>
        <taxon>Metazoa</taxon>
        <taxon>Ecdysozoa</taxon>
        <taxon>Arthropoda</taxon>
        <taxon>Chelicerata</taxon>
        <taxon>Arachnida</taxon>
        <taxon>Araneae</taxon>
        <taxon>Araneomorphae</taxon>
        <taxon>Entelegynae</taxon>
        <taxon>Araneoidea</taxon>
        <taxon>Linyphiidae</taxon>
        <taxon>Erigoninae</taxon>
        <taxon>Oedothorax</taxon>
    </lineage>
</organism>
<evidence type="ECO:0000313" key="15">
    <source>
        <dbReference type="EMBL" id="KAG8191201.1"/>
    </source>
</evidence>
<evidence type="ECO:0000256" key="12">
    <source>
        <dbReference type="ARBA" id="ARBA00069760"/>
    </source>
</evidence>
<dbReference type="InterPro" id="IPR001412">
    <property type="entry name" value="aa-tRNA-synth_I_CS"/>
</dbReference>
<keyword evidence="5 14" id="KW-0547">Nucleotide-binding</keyword>
<proteinExistence type="inferred from homology"/>
<comment type="function">
    <text evidence="11">Catalyzes the attachment of tryptophan to tRNA(Trp) in a two-step reaction: tryptophan is first activated by ATP to form Trp-AMP and then transferred to the acceptor end of tRNA(Trp).</text>
</comment>
<dbReference type="Proteomes" id="UP000827092">
    <property type="component" value="Unassembled WGS sequence"/>
</dbReference>
<dbReference type="PRINTS" id="PR01039">
    <property type="entry name" value="TRNASYNTHTRP"/>
</dbReference>
<dbReference type="Gene3D" id="1.10.240.10">
    <property type="entry name" value="Tyrosyl-Transfer RNA Synthetase"/>
    <property type="match status" value="1"/>
</dbReference>
<dbReference type="EC" id="6.1.1.2" evidence="3"/>
<accession>A0AAV6V6B5</accession>
<evidence type="ECO:0000256" key="14">
    <source>
        <dbReference type="RuleBase" id="RU363036"/>
    </source>
</evidence>
<comment type="catalytic activity">
    <reaction evidence="10">
        <text>tRNA(Trp) + L-tryptophan + ATP = L-tryptophyl-tRNA(Trp) + AMP + diphosphate + H(+)</text>
        <dbReference type="Rhea" id="RHEA:24080"/>
        <dbReference type="Rhea" id="RHEA-COMP:9671"/>
        <dbReference type="Rhea" id="RHEA-COMP:9705"/>
        <dbReference type="ChEBI" id="CHEBI:15378"/>
        <dbReference type="ChEBI" id="CHEBI:30616"/>
        <dbReference type="ChEBI" id="CHEBI:33019"/>
        <dbReference type="ChEBI" id="CHEBI:57912"/>
        <dbReference type="ChEBI" id="CHEBI:78442"/>
        <dbReference type="ChEBI" id="CHEBI:78535"/>
        <dbReference type="ChEBI" id="CHEBI:456215"/>
        <dbReference type="EC" id="6.1.1.2"/>
    </reaction>
</comment>
<protein>
    <recommendedName>
        <fullName evidence="12">Tryptophan--tRNA ligase, mitochondrial</fullName>
        <ecNumber evidence="3">6.1.1.2</ecNumber>
    </recommendedName>
    <alternativeName>
        <fullName evidence="13">(Mt)TrpRS</fullName>
    </alternativeName>
    <alternativeName>
        <fullName evidence="9">Tryptophanyl-tRNA synthetase</fullName>
    </alternativeName>
</protein>
<evidence type="ECO:0000256" key="3">
    <source>
        <dbReference type="ARBA" id="ARBA00013161"/>
    </source>
</evidence>
<comment type="similarity">
    <text evidence="2 14">Belongs to the class-I aminoacyl-tRNA synthetase family.</text>
</comment>
<evidence type="ECO:0000256" key="10">
    <source>
        <dbReference type="ARBA" id="ARBA00049929"/>
    </source>
</evidence>
<evidence type="ECO:0000313" key="16">
    <source>
        <dbReference type="Proteomes" id="UP000827092"/>
    </source>
</evidence>
<evidence type="ECO:0000256" key="4">
    <source>
        <dbReference type="ARBA" id="ARBA00022598"/>
    </source>
</evidence>
<evidence type="ECO:0000256" key="13">
    <source>
        <dbReference type="ARBA" id="ARBA00080951"/>
    </source>
</evidence>
<evidence type="ECO:0000256" key="5">
    <source>
        <dbReference type="ARBA" id="ARBA00022741"/>
    </source>
</evidence>
<keyword evidence="8 14" id="KW-0030">Aminoacyl-tRNA synthetase</keyword>
<dbReference type="InterPro" id="IPR024109">
    <property type="entry name" value="Trp-tRNA-ligase_bac-type"/>
</dbReference>
<evidence type="ECO:0000256" key="7">
    <source>
        <dbReference type="ARBA" id="ARBA00022917"/>
    </source>
</evidence>
<evidence type="ECO:0000256" key="6">
    <source>
        <dbReference type="ARBA" id="ARBA00022840"/>
    </source>
</evidence>
<dbReference type="PANTHER" id="PTHR43766:SF1">
    <property type="entry name" value="TRYPTOPHAN--TRNA LIGASE, MITOCHONDRIAL"/>
    <property type="match status" value="1"/>
</dbReference>
<dbReference type="GO" id="GO:0070183">
    <property type="term" value="P:mitochondrial tryptophanyl-tRNA aminoacylation"/>
    <property type="evidence" value="ECO:0007669"/>
    <property type="project" value="TreeGrafter"/>
</dbReference>
<keyword evidence="16" id="KW-1185">Reference proteome</keyword>
<dbReference type="FunFam" id="1.10.240.10:FF:000002">
    <property type="entry name" value="Tryptophan--tRNA ligase"/>
    <property type="match status" value="1"/>
</dbReference>